<dbReference type="InterPro" id="IPR051203">
    <property type="entry name" value="Polysaccharide_Synthase-Rel"/>
</dbReference>
<name>A8SIX0_9FIRM</name>
<evidence type="ECO:0000259" key="2">
    <source>
        <dbReference type="Pfam" id="PF02719"/>
    </source>
</evidence>
<evidence type="ECO:0000313" key="3">
    <source>
        <dbReference type="EMBL" id="EDP24785.1"/>
    </source>
</evidence>
<dbReference type="SUPFAM" id="SSF51735">
    <property type="entry name" value="NAD(P)-binding Rossmann-fold domains"/>
    <property type="match status" value="1"/>
</dbReference>
<evidence type="ECO:0000313" key="4">
    <source>
        <dbReference type="Proteomes" id="UP000003162"/>
    </source>
</evidence>
<dbReference type="HOGENOM" id="CLU_1000266_0_0_9"/>
<dbReference type="EMBL" id="ABEE02000014">
    <property type="protein sequence ID" value="EDP24785.1"/>
    <property type="molecule type" value="Genomic_DNA"/>
</dbReference>
<proteinExistence type="inferred from homology"/>
<dbReference type="Pfam" id="PF02719">
    <property type="entry name" value="Polysacc_synt_2"/>
    <property type="match status" value="1"/>
</dbReference>
<dbReference type="Gene3D" id="3.40.50.720">
    <property type="entry name" value="NAD(P)-binding Rossmann-like Domain"/>
    <property type="match status" value="1"/>
</dbReference>
<dbReference type="eggNOG" id="COG1086">
    <property type="taxonomic scope" value="Bacteria"/>
</dbReference>
<reference evidence="3 4" key="1">
    <citation type="submission" date="2007-09" db="EMBL/GenBank/DDBJ databases">
        <title>Draft genome sequence of Peptostreptococcus micros (ATCC 33270).</title>
        <authorList>
            <person name="Sudarsanam P."/>
            <person name="Ley R."/>
            <person name="Guruge J."/>
            <person name="Turnbaugh P.J."/>
            <person name="Mahowald M."/>
            <person name="Liep D."/>
            <person name="Gordon J."/>
        </authorList>
    </citation>
    <scope>NUCLEOTIDE SEQUENCE [LARGE SCALE GENOMIC DNA]</scope>
    <source>
        <strain evidence="3 4">ATCC 33270</strain>
    </source>
</reference>
<comment type="similarity">
    <text evidence="1">Belongs to the polysaccharide synthase family.</text>
</comment>
<dbReference type="PANTHER" id="PTHR43318:SF1">
    <property type="entry name" value="POLYSACCHARIDE BIOSYNTHESIS PROTEIN EPSC-RELATED"/>
    <property type="match status" value="1"/>
</dbReference>
<organism evidence="3 4">
    <name type="scientific">Parvimonas micra ATCC 33270</name>
    <dbReference type="NCBI Taxonomy" id="411465"/>
    <lineage>
        <taxon>Bacteria</taxon>
        <taxon>Bacillati</taxon>
        <taxon>Bacillota</taxon>
        <taxon>Tissierellia</taxon>
        <taxon>Tissierellales</taxon>
        <taxon>Peptoniphilaceae</taxon>
        <taxon>Parvimonas</taxon>
    </lineage>
</organism>
<dbReference type="Proteomes" id="UP000003162">
    <property type="component" value="Unassembled WGS sequence"/>
</dbReference>
<evidence type="ECO:0000256" key="1">
    <source>
        <dbReference type="ARBA" id="ARBA00007430"/>
    </source>
</evidence>
<dbReference type="AlphaFoldDB" id="A8SIX0"/>
<gene>
    <name evidence="3" type="ORF">PEPMIC_00229</name>
</gene>
<protein>
    <submittedName>
        <fullName evidence="3">Polysaccharide biosynthesis protein</fullName>
    </submittedName>
</protein>
<dbReference type="InterPro" id="IPR036291">
    <property type="entry name" value="NAD(P)-bd_dom_sf"/>
</dbReference>
<dbReference type="InterPro" id="IPR003869">
    <property type="entry name" value="Polysac_CapD-like"/>
</dbReference>
<comment type="caution">
    <text evidence="3">The sequence shown here is derived from an EMBL/GenBank/DDBJ whole genome shotgun (WGS) entry which is preliminary data.</text>
</comment>
<accession>A8SIX0</accession>
<dbReference type="PANTHER" id="PTHR43318">
    <property type="entry name" value="UDP-N-ACETYLGLUCOSAMINE 4,6-DEHYDRATASE"/>
    <property type="match status" value="1"/>
</dbReference>
<feature type="domain" description="Polysaccharide biosynthesis protein CapD-like" evidence="2">
    <location>
        <begin position="7"/>
        <end position="268"/>
    </location>
</feature>
<reference evidence="3 4" key="2">
    <citation type="submission" date="2007-09" db="EMBL/GenBank/DDBJ databases">
        <authorList>
            <person name="Fulton L."/>
            <person name="Clifton S."/>
            <person name="Fulton B."/>
            <person name="Xu J."/>
            <person name="Minx P."/>
            <person name="Pepin K.H."/>
            <person name="Johnson M."/>
            <person name="Thiruvilangam P."/>
            <person name="Bhonagiri V."/>
            <person name="Nash W.E."/>
            <person name="Mardis E.R."/>
            <person name="Wilson R.K."/>
        </authorList>
    </citation>
    <scope>NUCLEOTIDE SEQUENCE [LARGE SCALE GENOMIC DNA]</scope>
    <source>
        <strain evidence="3 4">ATCC 33270</strain>
    </source>
</reference>
<sequence length="277" mass="32037">MNMKNNVYITGVCGTVGLELAKYYIDKGFYVIGTDINENEIVVVEKSIKNEKVKFIPFDAYSDEALNLMDTLKPDIVIHSAVIKNTKYNEIYRDYYHNVNVENTKKLINKVLNSEYVKRFIFLSSDEAYNPVNFFGKDKLEVEEVIRTVNSNDKIVQAVRFPFILESKGSVFHIFRNQAKNDLPLTVTHKDIKKIATDIKSFIGIWAEFDDKILENGIFNFEIGREISIYELAVDTIRDMKSSSNIVISGLREGEVLDRKIIKSNEEKIYDRIFKLN</sequence>